<gene>
    <name evidence="2" type="ORF">LCGC14_2877690</name>
</gene>
<accession>A0A0F8Y191</accession>
<comment type="caution">
    <text evidence="2">The sequence shown here is derived from an EMBL/GenBank/DDBJ whole genome shotgun (WGS) entry which is preliminary data.</text>
</comment>
<keyword evidence="1" id="KW-1133">Transmembrane helix</keyword>
<sequence length="105" mass="12649">MKSKDKQIRELESGWFTRNILWIFVIVILLVGVIDLRVDKNELESQLQSCQEKVPVWTLRVECYEEDIKLTFEQNFSSYEEYNEFSETIRTQEYKLFENCEVLSP</sequence>
<protein>
    <submittedName>
        <fullName evidence="2">Uncharacterized protein</fullName>
    </submittedName>
</protein>
<keyword evidence="1" id="KW-0812">Transmembrane</keyword>
<organism evidence="2">
    <name type="scientific">marine sediment metagenome</name>
    <dbReference type="NCBI Taxonomy" id="412755"/>
    <lineage>
        <taxon>unclassified sequences</taxon>
        <taxon>metagenomes</taxon>
        <taxon>ecological metagenomes</taxon>
    </lineage>
</organism>
<reference evidence="2" key="1">
    <citation type="journal article" date="2015" name="Nature">
        <title>Complex archaea that bridge the gap between prokaryotes and eukaryotes.</title>
        <authorList>
            <person name="Spang A."/>
            <person name="Saw J.H."/>
            <person name="Jorgensen S.L."/>
            <person name="Zaremba-Niedzwiedzka K."/>
            <person name="Martijn J."/>
            <person name="Lind A.E."/>
            <person name="van Eijk R."/>
            <person name="Schleper C."/>
            <person name="Guy L."/>
            <person name="Ettema T.J."/>
        </authorList>
    </citation>
    <scope>NUCLEOTIDE SEQUENCE</scope>
</reference>
<name>A0A0F8Y191_9ZZZZ</name>
<feature type="transmembrane region" description="Helical" evidence="1">
    <location>
        <begin position="20"/>
        <end position="38"/>
    </location>
</feature>
<dbReference type="EMBL" id="LAZR01056039">
    <property type="protein sequence ID" value="KKK75043.1"/>
    <property type="molecule type" value="Genomic_DNA"/>
</dbReference>
<keyword evidence="1" id="KW-0472">Membrane</keyword>
<proteinExistence type="predicted"/>
<dbReference type="AlphaFoldDB" id="A0A0F8Y191"/>
<evidence type="ECO:0000313" key="2">
    <source>
        <dbReference type="EMBL" id="KKK75043.1"/>
    </source>
</evidence>
<evidence type="ECO:0000256" key="1">
    <source>
        <dbReference type="SAM" id="Phobius"/>
    </source>
</evidence>